<dbReference type="EMBL" id="KY684085">
    <property type="protein sequence ID" value="ARF09490.1"/>
    <property type="molecule type" value="Genomic_DNA"/>
</dbReference>
<feature type="domain" description="Potassium channel tetramerisation-type BTB" evidence="1">
    <location>
        <begin position="12"/>
        <end position="99"/>
    </location>
</feature>
<reference evidence="2" key="1">
    <citation type="journal article" date="2017" name="Science">
        <title>Giant viruses with an expanded complement of translation system components.</title>
        <authorList>
            <person name="Schulz F."/>
            <person name="Yutin N."/>
            <person name="Ivanova N.N."/>
            <person name="Ortega D.R."/>
            <person name="Lee T.K."/>
            <person name="Vierheilig J."/>
            <person name="Daims H."/>
            <person name="Horn M."/>
            <person name="Wagner M."/>
            <person name="Jensen G.J."/>
            <person name="Kyrpides N.C."/>
            <person name="Koonin E.V."/>
            <person name="Woyke T."/>
        </authorList>
    </citation>
    <scope>NUCLEOTIDE SEQUENCE</scope>
    <source>
        <strain evidence="2">ILV1</strain>
    </source>
</reference>
<gene>
    <name evidence="2" type="ORF">Indivirus_1_113</name>
</gene>
<protein>
    <submittedName>
        <fullName evidence="2">BTB/POZ domain protein</fullName>
    </submittedName>
</protein>
<dbReference type="SUPFAM" id="SSF54695">
    <property type="entry name" value="POZ domain"/>
    <property type="match status" value="1"/>
</dbReference>
<dbReference type="Pfam" id="PF02214">
    <property type="entry name" value="BTB_2"/>
    <property type="match status" value="1"/>
</dbReference>
<dbReference type="InterPro" id="IPR003131">
    <property type="entry name" value="T1-type_BTB"/>
</dbReference>
<sequence>MELVTFLADDRKFVLQKDTFNDFPNSLLTQVVNGETTDKTIYVDPLQKNLFYVNRNPKSFGYIIDHLRGYDIDLDNINDKNLREKVLHDLKYYNLDFKIINLNIESNIPNDVFGKDNLVDMLNSTNEEYDRKNTHLLNKLQEVLEKQYCNLENQTFNIDNGSISQDLINDLSNNEDIKKLIIQSQIDQMSDSDTDSLDFNEDRYIEIN</sequence>
<proteinExistence type="predicted"/>
<dbReference type="GO" id="GO:0051260">
    <property type="term" value="P:protein homooligomerization"/>
    <property type="evidence" value="ECO:0007669"/>
    <property type="project" value="InterPro"/>
</dbReference>
<evidence type="ECO:0000313" key="2">
    <source>
        <dbReference type="EMBL" id="ARF09490.1"/>
    </source>
</evidence>
<organism evidence="2">
    <name type="scientific">Indivirus ILV1</name>
    <dbReference type="NCBI Taxonomy" id="1977633"/>
    <lineage>
        <taxon>Viruses</taxon>
        <taxon>Varidnaviria</taxon>
        <taxon>Bamfordvirae</taxon>
        <taxon>Nucleocytoviricota</taxon>
        <taxon>Megaviricetes</taxon>
        <taxon>Imitervirales</taxon>
        <taxon>Mimiviridae</taxon>
        <taxon>Klosneuvirinae</taxon>
        <taxon>Indivirus</taxon>
    </lineage>
</organism>
<name>A0A1V0SCP0_9VIRU</name>
<dbReference type="Gene3D" id="3.30.710.10">
    <property type="entry name" value="Potassium Channel Kv1.1, Chain A"/>
    <property type="match status" value="1"/>
</dbReference>
<dbReference type="InterPro" id="IPR011333">
    <property type="entry name" value="SKP1/BTB/POZ_sf"/>
</dbReference>
<evidence type="ECO:0000259" key="1">
    <source>
        <dbReference type="Pfam" id="PF02214"/>
    </source>
</evidence>
<accession>A0A1V0SCP0</accession>